<dbReference type="InterPro" id="IPR005119">
    <property type="entry name" value="LysR_subst-bd"/>
</dbReference>
<dbReference type="FunFam" id="1.10.10.10:FF:000001">
    <property type="entry name" value="LysR family transcriptional regulator"/>
    <property type="match status" value="1"/>
</dbReference>
<name>A0A0S3K8A4_9ENTE</name>
<dbReference type="Pfam" id="PF00126">
    <property type="entry name" value="HTH_1"/>
    <property type="match status" value="1"/>
</dbReference>
<dbReference type="Pfam" id="PF03466">
    <property type="entry name" value="LysR_substrate"/>
    <property type="match status" value="1"/>
</dbReference>
<dbReference type="CDD" id="cd05466">
    <property type="entry name" value="PBP2_LTTR_substrate"/>
    <property type="match status" value="1"/>
</dbReference>
<reference evidence="6 8" key="2">
    <citation type="submission" date="2015-12" db="EMBL/GenBank/DDBJ databases">
        <authorList>
            <person name="Lauer A."/>
            <person name="Humrighouse B."/>
            <person name="Loparev V."/>
            <person name="Shewmaker P.L."/>
            <person name="Whitney A.M."/>
            <person name="McLaughlin R.W."/>
        </authorList>
    </citation>
    <scope>NUCLEOTIDE SEQUENCE [LARGE SCALE GENOMIC DNA]</scope>
    <source>
        <strain evidence="6 8">LMG 23085</strain>
    </source>
</reference>
<dbReference type="GO" id="GO:0003677">
    <property type="term" value="F:DNA binding"/>
    <property type="evidence" value="ECO:0007669"/>
    <property type="project" value="UniProtKB-KW"/>
</dbReference>
<dbReference type="AlphaFoldDB" id="A0A0S3K8A4"/>
<reference evidence="7 9" key="1">
    <citation type="submission" date="2014-12" db="EMBL/GenBank/DDBJ databases">
        <title>Draft genome sequences of 29 type strains of Enterococci.</title>
        <authorList>
            <person name="Zhong Z."/>
            <person name="Sun Z."/>
            <person name="Liu W."/>
            <person name="Zhang W."/>
            <person name="Zhang H."/>
        </authorList>
    </citation>
    <scope>NUCLEOTIDE SEQUENCE [LARGE SCALE GENOMIC DNA]</scope>
    <source>
        <strain evidence="7 9">DSM 22801</strain>
    </source>
</reference>
<evidence type="ECO:0000313" key="6">
    <source>
        <dbReference type="EMBL" id="ALS00482.1"/>
    </source>
</evidence>
<gene>
    <name evidence="6" type="ORF">ATZ33_03570</name>
    <name evidence="7" type="ORF">RV15_GL000912</name>
</gene>
<sequence>MELRELRYFWTVAEERNFSKAAKILHITQPTLSRQIKEFEEKLGTPLFIRENRQLTLTEEGYFLKERAAEILTLAEQTEREFEEQSKGFLSGHFSIGCVEADNSDTMAMMLEELVSDYPQVTFNIVSGTSDDISDKLEKGILDLAILLEPIATTNFEKIILPREEKWGLLVSNDSFLAQKATIQPEDLEGIPLLSSNRSEVQLMLEGWLAKPLNNLNVVGTFNLIFNVFSLVENRVGSALTIEGATTNGEHGGLTFVPLAPEVKTNCVLVWKKNRLQTPAVKEFIQRFNDAFKA</sequence>
<keyword evidence="3" id="KW-0238">DNA-binding</keyword>
<dbReference type="PANTHER" id="PTHR30346">
    <property type="entry name" value="TRANSCRIPTIONAL DUAL REGULATOR HCAR-RELATED"/>
    <property type="match status" value="1"/>
</dbReference>
<dbReference type="GO" id="GO:0032993">
    <property type="term" value="C:protein-DNA complex"/>
    <property type="evidence" value="ECO:0007669"/>
    <property type="project" value="TreeGrafter"/>
</dbReference>
<keyword evidence="4" id="KW-0804">Transcription</keyword>
<organism evidence="7 9">
    <name type="scientific">Enterococcus silesiacus</name>
    <dbReference type="NCBI Taxonomy" id="332949"/>
    <lineage>
        <taxon>Bacteria</taxon>
        <taxon>Bacillati</taxon>
        <taxon>Bacillota</taxon>
        <taxon>Bacilli</taxon>
        <taxon>Lactobacillales</taxon>
        <taxon>Enterococcaceae</taxon>
        <taxon>Enterococcus</taxon>
    </lineage>
</organism>
<keyword evidence="2" id="KW-0805">Transcription regulation</keyword>
<dbReference type="KEGG" id="ess:ATZ33_03570"/>
<dbReference type="PRINTS" id="PR00039">
    <property type="entry name" value="HTHLYSR"/>
</dbReference>
<dbReference type="Gene3D" id="1.10.10.10">
    <property type="entry name" value="Winged helix-like DNA-binding domain superfamily/Winged helix DNA-binding domain"/>
    <property type="match status" value="1"/>
</dbReference>
<dbReference type="PANTHER" id="PTHR30346:SF28">
    <property type="entry name" value="HTH-TYPE TRANSCRIPTIONAL REGULATOR CYNR"/>
    <property type="match status" value="1"/>
</dbReference>
<evidence type="ECO:0000256" key="2">
    <source>
        <dbReference type="ARBA" id="ARBA00023015"/>
    </source>
</evidence>
<feature type="domain" description="HTH lysR-type" evidence="5">
    <location>
        <begin position="1"/>
        <end position="58"/>
    </location>
</feature>
<protein>
    <submittedName>
        <fullName evidence="6">Transcriptional regulator</fullName>
    </submittedName>
</protein>
<comment type="similarity">
    <text evidence="1">Belongs to the LysR transcriptional regulatory family.</text>
</comment>
<dbReference type="SUPFAM" id="SSF46785">
    <property type="entry name" value="Winged helix' DNA-binding domain"/>
    <property type="match status" value="1"/>
</dbReference>
<dbReference type="EMBL" id="CP013614">
    <property type="protein sequence ID" value="ALS00482.1"/>
    <property type="molecule type" value="Genomic_DNA"/>
</dbReference>
<evidence type="ECO:0000256" key="1">
    <source>
        <dbReference type="ARBA" id="ARBA00009437"/>
    </source>
</evidence>
<dbReference type="EMBL" id="JXLC01000016">
    <property type="protein sequence ID" value="OJG91282.1"/>
    <property type="molecule type" value="Genomic_DNA"/>
</dbReference>
<dbReference type="Proteomes" id="UP000183039">
    <property type="component" value="Unassembled WGS sequence"/>
</dbReference>
<dbReference type="Gene3D" id="3.40.190.290">
    <property type="match status" value="1"/>
</dbReference>
<dbReference type="SUPFAM" id="SSF53850">
    <property type="entry name" value="Periplasmic binding protein-like II"/>
    <property type="match status" value="1"/>
</dbReference>
<accession>A0A0S3K8A4</accession>
<dbReference type="InterPro" id="IPR036390">
    <property type="entry name" value="WH_DNA-bd_sf"/>
</dbReference>
<evidence type="ECO:0000313" key="7">
    <source>
        <dbReference type="EMBL" id="OJG91282.1"/>
    </source>
</evidence>
<proteinExistence type="inferred from homology"/>
<dbReference type="Proteomes" id="UP000065511">
    <property type="component" value="Chromosome"/>
</dbReference>
<evidence type="ECO:0000313" key="9">
    <source>
        <dbReference type="Proteomes" id="UP000183039"/>
    </source>
</evidence>
<dbReference type="InterPro" id="IPR036388">
    <property type="entry name" value="WH-like_DNA-bd_sf"/>
</dbReference>
<keyword evidence="8" id="KW-1185">Reference proteome</keyword>
<evidence type="ECO:0000313" key="8">
    <source>
        <dbReference type="Proteomes" id="UP000065511"/>
    </source>
</evidence>
<dbReference type="PROSITE" id="PS50931">
    <property type="entry name" value="HTH_LYSR"/>
    <property type="match status" value="1"/>
</dbReference>
<dbReference type="OrthoDB" id="9803735at2"/>
<dbReference type="InterPro" id="IPR000847">
    <property type="entry name" value="LysR_HTH_N"/>
</dbReference>
<evidence type="ECO:0000256" key="4">
    <source>
        <dbReference type="ARBA" id="ARBA00023163"/>
    </source>
</evidence>
<dbReference type="GO" id="GO:0003700">
    <property type="term" value="F:DNA-binding transcription factor activity"/>
    <property type="evidence" value="ECO:0007669"/>
    <property type="project" value="InterPro"/>
</dbReference>
<dbReference type="RefSeq" id="WP_071878218.1">
    <property type="nucleotide sequence ID" value="NZ_JXLC01000016.1"/>
</dbReference>
<evidence type="ECO:0000256" key="3">
    <source>
        <dbReference type="ARBA" id="ARBA00023125"/>
    </source>
</evidence>
<evidence type="ECO:0000259" key="5">
    <source>
        <dbReference type="PROSITE" id="PS50931"/>
    </source>
</evidence>